<dbReference type="GO" id="GO:0003910">
    <property type="term" value="F:DNA ligase (ATP) activity"/>
    <property type="evidence" value="ECO:0007669"/>
    <property type="project" value="InterPro"/>
</dbReference>
<dbReference type="PROSITE" id="PS00333">
    <property type="entry name" value="DNA_LIGASE_A2"/>
    <property type="match status" value="1"/>
</dbReference>
<dbReference type="Pfam" id="PF04679">
    <property type="entry name" value="DNA_ligase_A_C"/>
    <property type="match status" value="1"/>
</dbReference>
<dbReference type="Gene3D" id="3.30.470.30">
    <property type="entry name" value="DNA ligase/mRNA capping enzyme"/>
    <property type="match status" value="1"/>
</dbReference>
<evidence type="ECO:0000256" key="2">
    <source>
        <dbReference type="ARBA" id="ARBA00022598"/>
    </source>
</evidence>
<evidence type="ECO:0000256" key="3">
    <source>
        <dbReference type="ARBA" id="ARBA00022705"/>
    </source>
</evidence>
<dbReference type="SUPFAM" id="SSF56091">
    <property type="entry name" value="DNA ligase/mRNA capping enzyme, catalytic domain"/>
    <property type="match status" value="1"/>
</dbReference>
<dbReference type="GO" id="GO:0005634">
    <property type="term" value="C:nucleus"/>
    <property type="evidence" value="ECO:0007669"/>
    <property type="project" value="TreeGrafter"/>
</dbReference>
<dbReference type="STRING" id="6832.A0A553NU13"/>
<gene>
    <name evidence="11" type="ORF">TCAL_03022</name>
</gene>
<evidence type="ECO:0000256" key="5">
    <source>
        <dbReference type="ARBA" id="ARBA00022840"/>
    </source>
</evidence>
<comment type="similarity">
    <text evidence="1 8">Belongs to the ATP-dependent DNA ligase family.</text>
</comment>
<feature type="compositionally biased region" description="Basic and acidic residues" evidence="9">
    <location>
        <begin position="207"/>
        <end position="218"/>
    </location>
</feature>
<dbReference type="InterPro" id="IPR016059">
    <property type="entry name" value="DNA_ligase_ATP-dep_CS"/>
</dbReference>
<dbReference type="GO" id="GO:0071897">
    <property type="term" value="P:DNA biosynthetic process"/>
    <property type="evidence" value="ECO:0007669"/>
    <property type="project" value="InterPro"/>
</dbReference>
<comment type="caution">
    <text evidence="11">The sequence shown here is derived from an EMBL/GenBank/DDBJ whole genome shotgun (WGS) entry which is preliminary data.</text>
</comment>
<accession>A0A553NU13</accession>
<dbReference type="EMBL" id="VCGU01000010">
    <property type="protein sequence ID" value="TRY68924.1"/>
    <property type="molecule type" value="Genomic_DNA"/>
</dbReference>
<feature type="region of interest" description="Disordered" evidence="9">
    <location>
        <begin position="496"/>
        <end position="520"/>
    </location>
</feature>
<dbReference type="InterPro" id="IPR012310">
    <property type="entry name" value="DNA_ligase_ATP-dep_cent"/>
</dbReference>
<feature type="compositionally biased region" description="Low complexity" evidence="9">
    <location>
        <begin position="191"/>
        <end position="206"/>
    </location>
</feature>
<dbReference type="GO" id="GO:1903461">
    <property type="term" value="P:Okazaki fragment processing involved in mitotic DNA replication"/>
    <property type="evidence" value="ECO:0007669"/>
    <property type="project" value="TreeGrafter"/>
</dbReference>
<dbReference type="InterPro" id="IPR012340">
    <property type="entry name" value="NA-bd_OB-fold"/>
</dbReference>
<dbReference type="GO" id="GO:0006310">
    <property type="term" value="P:DNA recombination"/>
    <property type="evidence" value="ECO:0007669"/>
    <property type="project" value="InterPro"/>
</dbReference>
<evidence type="ECO:0000256" key="7">
    <source>
        <dbReference type="ARBA" id="ARBA00041666"/>
    </source>
</evidence>
<dbReference type="NCBIfam" id="TIGR00574">
    <property type="entry name" value="dnl1"/>
    <property type="match status" value="1"/>
</dbReference>
<dbReference type="PROSITE" id="PS50160">
    <property type="entry name" value="DNA_LIGASE_A3"/>
    <property type="match status" value="1"/>
</dbReference>
<feature type="domain" description="ATP-dependent DNA ligase family profile" evidence="10">
    <location>
        <begin position="248"/>
        <end position="384"/>
    </location>
</feature>
<evidence type="ECO:0000256" key="1">
    <source>
        <dbReference type="ARBA" id="ARBA00007572"/>
    </source>
</evidence>
<keyword evidence="12" id="KW-1185">Reference proteome</keyword>
<reference evidence="11 12" key="1">
    <citation type="journal article" date="2018" name="Nat. Ecol. Evol.">
        <title>Genomic signatures of mitonuclear coevolution across populations of Tigriopus californicus.</title>
        <authorList>
            <person name="Barreto F.S."/>
            <person name="Watson E.T."/>
            <person name="Lima T.G."/>
            <person name="Willett C.S."/>
            <person name="Edmands S."/>
            <person name="Li W."/>
            <person name="Burton R.S."/>
        </authorList>
    </citation>
    <scope>NUCLEOTIDE SEQUENCE [LARGE SCALE GENOMIC DNA]</scope>
    <source>
        <strain evidence="11 12">San Diego</strain>
    </source>
</reference>
<dbReference type="GO" id="GO:0005739">
    <property type="term" value="C:mitochondrion"/>
    <property type="evidence" value="ECO:0007669"/>
    <property type="project" value="TreeGrafter"/>
</dbReference>
<feature type="compositionally biased region" description="Polar residues" evidence="9">
    <location>
        <begin position="1"/>
        <end position="13"/>
    </location>
</feature>
<dbReference type="Proteomes" id="UP000318571">
    <property type="component" value="Chromosome 1"/>
</dbReference>
<dbReference type="InterPro" id="IPR000977">
    <property type="entry name" value="DNA_ligase_ATP-dep"/>
</dbReference>
<dbReference type="SUPFAM" id="SSF50249">
    <property type="entry name" value="Nucleic acid-binding proteins"/>
    <property type="match status" value="1"/>
</dbReference>
<dbReference type="GO" id="GO:0005524">
    <property type="term" value="F:ATP binding"/>
    <property type="evidence" value="ECO:0007669"/>
    <property type="project" value="UniProtKB-KW"/>
</dbReference>
<name>A0A553NU13_TIGCA</name>
<dbReference type="PANTHER" id="PTHR45674">
    <property type="entry name" value="DNA LIGASE 1/3 FAMILY MEMBER"/>
    <property type="match status" value="1"/>
</dbReference>
<dbReference type="FunFam" id="2.40.50.140:FF:000062">
    <property type="entry name" value="DNA ligase"/>
    <property type="match status" value="1"/>
</dbReference>
<keyword evidence="2" id="KW-0436">Ligase</keyword>
<evidence type="ECO:0000256" key="6">
    <source>
        <dbReference type="ARBA" id="ARBA00041131"/>
    </source>
</evidence>
<dbReference type="InterPro" id="IPR012309">
    <property type="entry name" value="DNA_ligase_ATP-dep_C"/>
</dbReference>
<feature type="region of interest" description="Disordered" evidence="9">
    <location>
        <begin position="1"/>
        <end position="160"/>
    </location>
</feature>
<feature type="region of interest" description="Disordered" evidence="9">
    <location>
        <begin position="175"/>
        <end position="218"/>
    </location>
</feature>
<proteinExistence type="inferred from homology"/>
<dbReference type="AlphaFoldDB" id="A0A553NU13"/>
<keyword evidence="5" id="KW-0067">ATP-binding</keyword>
<dbReference type="CDD" id="cd07969">
    <property type="entry name" value="OBF_DNA_ligase_I"/>
    <property type="match status" value="1"/>
</dbReference>
<protein>
    <recommendedName>
        <fullName evidence="6">DNA ligase 1</fullName>
    </recommendedName>
    <alternativeName>
        <fullName evidence="7">DNA ligase I</fullName>
    </alternativeName>
</protein>
<keyword evidence="4" id="KW-0547">Nucleotide-binding</keyword>
<feature type="compositionally biased region" description="Low complexity" evidence="9">
    <location>
        <begin position="34"/>
        <end position="48"/>
    </location>
</feature>
<feature type="compositionally biased region" description="Basic and acidic residues" evidence="9">
    <location>
        <begin position="88"/>
        <end position="101"/>
    </location>
</feature>
<dbReference type="InterPro" id="IPR050191">
    <property type="entry name" value="ATP-dep_DNA_ligase"/>
</dbReference>
<evidence type="ECO:0000259" key="10">
    <source>
        <dbReference type="PROSITE" id="PS50160"/>
    </source>
</evidence>
<evidence type="ECO:0000313" key="12">
    <source>
        <dbReference type="Proteomes" id="UP000318571"/>
    </source>
</evidence>
<evidence type="ECO:0000313" key="11">
    <source>
        <dbReference type="EMBL" id="TRY68924.1"/>
    </source>
</evidence>
<evidence type="ECO:0000256" key="9">
    <source>
        <dbReference type="SAM" id="MobiDB-lite"/>
    </source>
</evidence>
<dbReference type="PANTHER" id="PTHR45674:SF4">
    <property type="entry name" value="DNA LIGASE 1"/>
    <property type="match status" value="1"/>
</dbReference>
<evidence type="ECO:0000256" key="4">
    <source>
        <dbReference type="ARBA" id="ARBA00022741"/>
    </source>
</evidence>
<organism evidence="11 12">
    <name type="scientific">Tigriopus californicus</name>
    <name type="common">Marine copepod</name>
    <dbReference type="NCBI Taxonomy" id="6832"/>
    <lineage>
        <taxon>Eukaryota</taxon>
        <taxon>Metazoa</taxon>
        <taxon>Ecdysozoa</taxon>
        <taxon>Arthropoda</taxon>
        <taxon>Crustacea</taxon>
        <taxon>Multicrustacea</taxon>
        <taxon>Hexanauplia</taxon>
        <taxon>Copepoda</taxon>
        <taxon>Harpacticoida</taxon>
        <taxon>Harpacticidae</taxon>
        <taxon>Tigriopus</taxon>
    </lineage>
</organism>
<sequence>MSAKQKSITSFFTKSPGGSAKMAVPPARISPVNSAKRSARAMASASSDSDGDKSIDSPIKATKRARKKKAVIESSSEDEPVPTTENPAEVKENDTPNKSIDKGVGQAQVATKIKLKTIPRGAKTDPASNKRKVKKPLDEDDDVSLSFPGDETTAIQSPTKLKKEAVKTEITPVVPKEEPAKEEPAKETKAKPPVAKNPFANFFTSSKKSDKTDSDADNAKGALDFHEAVQKTKYHPISDAIKRKDANEKDIKVQVAIFAFDLLYLNGEALVRKPFQERRDLLKKHFQEVEGEFLFAKYADPQTMEEVQEVLEESVKDKCEGLMVKTLDVDATYEIAKRSHNWLKLKKDYLDGVGDTLDLLVMGGYLGKGKRTGHYGGFLLGCYDPDNEEYQTICKIGTGFSDEDLAQHHAFFKDHLIAKAKPYYSYDPSLVPDHWFEPVQVWEVKAADLSVSPIHKAAAGTVDADRGISLRFPRYIQIRTDKQPEDSTSAQQVADLYNSQEQVKNSKQSSKKSNDDDYDF</sequence>
<evidence type="ECO:0000256" key="8">
    <source>
        <dbReference type="RuleBase" id="RU004196"/>
    </source>
</evidence>
<feature type="compositionally biased region" description="Basic and acidic residues" evidence="9">
    <location>
        <begin position="175"/>
        <end position="190"/>
    </location>
</feature>
<dbReference type="GO" id="GO:0006281">
    <property type="term" value="P:DNA repair"/>
    <property type="evidence" value="ECO:0007669"/>
    <property type="project" value="InterPro"/>
</dbReference>
<dbReference type="Pfam" id="PF01068">
    <property type="entry name" value="DNA_ligase_A_M"/>
    <property type="match status" value="1"/>
</dbReference>
<feature type="compositionally biased region" description="Low complexity" evidence="9">
    <location>
        <begin position="498"/>
        <end position="508"/>
    </location>
</feature>
<keyword evidence="3" id="KW-0235">DNA replication</keyword>
<dbReference type="Gene3D" id="2.40.50.140">
    <property type="entry name" value="Nucleic acid-binding proteins"/>
    <property type="match status" value="1"/>
</dbReference>